<dbReference type="NCBIfam" id="TIGR00345">
    <property type="entry name" value="GET3_arsA_TRC40"/>
    <property type="match status" value="1"/>
</dbReference>
<feature type="domain" description="ArsA HSP20-like" evidence="4">
    <location>
        <begin position="328"/>
        <end position="390"/>
    </location>
</feature>
<gene>
    <name evidence="5" type="ORF">GCM10011594_35660</name>
</gene>
<dbReference type="SUPFAM" id="SSF52540">
    <property type="entry name" value="P-loop containing nucleoside triphosphate hydrolases"/>
    <property type="match status" value="1"/>
</dbReference>
<comment type="caution">
    <text evidence="5">The sequence shown here is derived from an EMBL/GenBank/DDBJ whole genome shotgun (WGS) entry which is preliminary data.</text>
</comment>
<dbReference type="GO" id="GO:0005524">
    <property type="term" value="F:ATP binding"/>
    <property type="evidence" value="ECO:0007669"/>
    <property type="project" value="InterPro"/>
</dbReference>
<dbReference type="InterPro" id="IPR008978">
    <property type="entry name" value="HSP20-like_chaperone"/>
</dbReference>
<dbReference type="Pfam" id="PF02374">
    <property type="entry name" value="ArsA_ATPase"/>
    <property type="match status" value="1"/>
</dbReference>
<dbReference type="GO" id="GO:0016887">
    <property type="term" value="F:ATP hydrolysis activity"/>
    <property type="evidence" value="ECO:0007669"/>
    <property type="project" value="InterPro"/>
</dbReference>
<dbReference type="RefSeq" id="WP_188943901.1">
    <property type="nucleotide sequence ID" value="NZ_BMNA01000010.1"/>
</dbReference>
<reference evidence="5" key="2">
    <citation type="submission" date="2020-09" db="EMBL/GenBank/DDBJ databases">
        <authorList>
            <person name="Sun Q."/>
            <person name="Zhou Y."/>
        </authorList>
    </citation>
    <scope>NUCLEOTIDE SEQUENCE</scope>
    <source>
        <strain evidence="5">CGMCC 4.7308</strain>
    </source>
</reference>
<dbReference type="Gene3D" id="2.60.40.790">
    <property type="match status" value="1"/>
</dbReference>
<comment type="similarity">
    <text evidence="1">Belongs to the arsA ATPase family.</text>
</comment>
<dbReference type="InterPro" id="IPR016300">
    <property type="entry name" value="ATPase_ArsA/GET3"/>
</dbReference>
<evidence type="ECO:0000313" key="5">
    <source>
        <dbReference type="EMBL" id="GGM12624.1"/>
    </source>
</evidence>
<feature type="region of interest" description="Disordered" evidence="2">
    <location>
        <begin position="394"/>
        <end position="455"/>
    </location>
</feature>
<dbReference type="InterPro" id="IPR040612">
    <property type="entry name" value="ArsA_HSP20-like"/>
</dbReference>
<dbReference type="InterPro" id="IPR025723">
    <property type="entry name" value="ArsA/GET3_ATPase-like"/>
</dbReference>
<organism evidence="5 6">
    <name type="scientific">Nakamurella endophytica</name>
    <dbReference type="NCBI Taxonomy" id="1748367"/>
    <lineage>
        <taxon>Bacteria</taxon>
        <taxon>Bacillati</taxon>
        <taxon>Actinomycetota</taxon>
        <taxon>Actinomycetes</taxon>
        <taxon>Nakamurellales</taxon>
        <taxon>Nakamurellaceae</taxon>
        <taxon>Nakamurella</taxon>
    </lineage>
</organism>
<sequence length="455" mass="46164">MRIALHTGKGGVGTSTVAAATAVAAADAGHRTLLLSLAPAAALEDVLGVAVGPDPAAISEVPGLDAAGLDVRLRFEQAWSGVRAQLAGLLTAAGVPEAEPAELTVPPGVDDVLALLELHRVASAGRWDAVVVDGGAADVVVRMLGVPETLSLYLDRLSGARLRMLRGIAGLLPGRGARGATPQAGTGDTIGSLLDRLSAARSLLTDGACTGTRIVLTPDAAALAAARRLRTALAVHGCPVDDVVVTRVLPEAAGPFFGPTVAAQRRQVAETERTFDVPMRTLPLTPEEPVGVDRLRALAATLPGTAGLDGPVTGSGRRPAGPSTEVTDGGYLLRIPVPLAAPGEVDLSRVGDDLVLTVGAVRRRLALPSLLRRCLTTGARLDAGNLVVEFVPDPSRWPAGLRGPAGPVDAADRSAEPGPREGSVPDPASDRGADRGSDPAADGATRTVGVRAGSR</sequence>
<dbReference type="Proteomes" id="UP000655208">
    <property type="component" value="Unassembled WGS sequence"/>
</dbReference>
<name>A0A917T6Z8_9ACTN</name>
<dbReference type="PANTHER" id="PTHR10803">
    <property type="entry name" value="ARSENICAL PUMP-DRIVING ATPASE ARSENITE-TRANSLOCATING ATPASE"/>
    <property type="match status" value="1"/>
</dbReference>
<evidence type="ECO:0000259" key="4">
    <source>
        <dbReference type="Pfam" id="PF17886"/>
    </source>
</evidence>
<dbReference type="PANTHER" id="PTHR10803:SF3">
    <property type="entry name" value="ATPASE GET3"/>
    <property type="match status" value="1"/>
</dbReference>
<feature type="compositionally biased region" description="Basic and acidic residues" evidence="2">
    <location>
        <begin position="428"/>
        <end position="437"/>
    </location>
</feature>
<dbReference type="Gene3D" id="3.40.50.300">
    <property type="entry name" value="P-loop containing nucleotide triphosphate hydrolases"/>
    <property type="match status" value="1"/>
</dbReference>
<dbReference type="EMBL" id="BMNA01000010">
    <property type="protein sequence ID" value="GGM12624.1"/>
    <property type="molecule type" value="Genomic_DNA"/>
</dbReference>
<evidence type="ECO:0000259" key="3">
    <source>
        <dbReference type="Pfam" id="PF02374"/>
    </source>
</evidence>
<accession>A0A917T6Z8</accession>
<feature type="region of interest" description="Disordered" evidence="2">
    <location>
        <begin position="306"/>
        <end position="327"/>
    </location>
</feature>
<dbReference type="Pfam" id="PF17886">
    <property type="entry name" value="ArsA_HSP20"/>
    <property type="match status" value="1"/>
</dbReference>
<feature type="compositionally biased region" description="Basic and acidic residues" evidence="2">
    <location>
        <begin position="410"/>
        <end position="419"/>
    </location>
</feature>
<evidence type="ECO:0000256" key="2">
    <source>
        <dbReference type="SAM" id="MobiDB-lite"/>
    </source>
</evidence>
<proteinExistence type="inferred from homology"/>
<reference evidence="5" key="1">
    <citation type="journal article" date="2014" name="Int. J. Syst. Evol. Microbiol.">
        <title>Complete genome sequence of Corynebacterium casei LMG S-19264T (=DSM 44701T), isolated from a smear-ripened cheese.</title>
        <authorList>
            <consortium name="US DOE Joint Genome Institute (JGI-PGF)"/>
            <person name="Walter F."/>
            <person name="Albersmeier A."/>
            <person name="Kalinowski J."/>
            <person name="Ruckert C."/>
        </authorList>
    </citation>
    <scope>NUCLEOTIDE SEQUENCE</scope>
    <source>
        <strain evidence="5">CGMCC 4.7308</strain>
    </source>
</reference>
<dbReference type="InterPro" id="IPR027417">
    <property type="entry name" value="P-loop_NTPase"/>
</dbReference>
<dbReference type="AlphaFoldDB" id="A0A917T6Z8"/>
<protein>
    <submittedName>
        <fullName evidence="5">Arsenite-transporting ATPase</fullName>
    </submittedName>
</protein>
<evidence type="ECO:0000256" key="1">
    <source>
        <dbReference type="ARBA" id="ARBA00011040"/>
    </source>
</evidence>
<feature type="domain" description="ArsA/GET3 Anion-transporting ATPase-like" evidence="3">
    <location>
        <begin position="1"/>
        <end position="303"/>
    </location>
</feature>
<keyword evidence="6" id="KW-1185">Reference proteome</keyword>
<evidence type="ECO:0000313" key="6">
    <source>
        <dbReference type="Proteomes" id="UP000655208"/>
    </source>
</evidence>